<organism evidence="2 3">
    <name type="scientific">Mobiluncus porci</name>
    <dbReference type="NCBI Taxonomy" id="2652278"/>
    <lineage>
        <taxon>Bacteria</taxon>
        <taxon>Bacillati</taxon>
        <taxon>Actinomycetota</taxon>
        <taxon>Actinomycetes</taxon>
        <taxon>Actinomycetales</taxon>
        <taxon>Actinomycetaceae</taxon>
        <taxon>Mobiluncus</taxon>
    </lineage>
</organism>
<dbReference type="AlphaFoldDB" id="A0A7K0K010"/>
<sequence length="278" mass="29912">MGKSSKNKVAVANPNAGHGRTVMIIIIVAVVLALILVGVAIMTKKQAAVTQPDGTIPGTKTATGYAEPQEFSQGKGLWFKSGKLLSNAEIQKETEAGTKVLEYYFDYTCNICNDFDEKLGNGKQLDDLVEGGKALVVLRPTLTHALPFAPVANNLILWTAENAPDKTWAVQKDLAAYALQNYKSADYEKNQGNEKWTNEAQNPLPVVQKIAEKNGIDFAKVPPAAQDAGGLAINIYAQQRMTGLGRDQAGTPLYIANGKIVDLANLGKDDKLLEKATL</sequence>
<dbReference type="RefSeq" id="WP_154542873.1">
    <property type="nucleotide sequence ID" value="NZ_JAQYQY010000018.1"/>
</dbReference>
<dbReference type="EMBL" id="VUMY01000001">
    <property type="protein sequence ID" value="MST48846.1"/>
    <property type="molecule type" value="Genomic_DNA"/>
</dbReference>
<keyword evidence="3" id="KW-1185">Reference proteome</keyword>
<keyword evidence="1" id="KW-0812">Transmembrane</keyword>
<evidence type="ECO:0008006" key="4">
    <source>
        <dbReference type="Google" id="ProtNLM"/>
    </source>
</evidence>
<dbReference type="SUPFAM" id="SSF52833">
    <property type="entry name" value="Thioredoxin-like"/>
    <property type="match status" value="1"/>
</dbReference>
<dbReference type="CDD" id="cd02972">
    <property type="entry name" value="DsbA_family"/>
    <property type="match status" value="1"/>
</dbReference>
<accession>A0A7K0K010</accession>
<dbReference type="InterPro" id="IPR036249">
    <property type="entry name" value="Thioredoxin-like_sf"/>
</dbReference>
<name>A0A7K0K010_9ACTO</name>
<reference evidence="2 3" key="1">
    <citation type="submission" date="2019-08" db="EMBL/GenBank/DDBJ databases">
        <title>In-depth cultivation of the pig gut microbiome towards novel bacterial diversity and tailored functional studies.</title>
        <authorList>
            <person name="Wylensek D."/>
            <person name="Hitch T.C.A."/>
            <person name="Clavel T."/>
        </authorList>
    </citation>
    <scope>NUCLEOTIDE SEQUENCE [LARGE SCALE GENOMIC DNA]</scope>
    <source>
        <strain evidence="2 3">RF-GAM-744-WT-7</strain>
    </source>
</reference>
<comment type="caution">
    <text evidence="2">The sequence shown here is derived from an EMBL/GenBank/DDBJ whole genome shotgun (WGS) entry which is preliminary data.</text>
</comment>
<keyword evidence="1" id="KW-1133">Transmembrane helix</keyword>
<keyword evidence="1" id="KW-0472">Membrane</keyword>
<evidence type="ECO:0000313" key="2">
    <source>
        <dbReference type="EMBL" id="MST48846.1"/>
    </source>
</evidence>
<evidence type="ECO:0000313" key="3">
    <source>
        <dbReference type="Proteomes" id="UP000442535"/>
    </source>
</evidence>
<feature type="transmembrane region" description="Helical" evidence="1">
    <location>
        <begin position="21"/>
        <end position="42"/>
    </location>
</feature>
<evidence type="ECO:0000256" key="1">
    <source>
        <dbReference type="SAM" id="Phobius"/>
    </source>
</evidence>
<gene>
    <name evidence="2" type="ORF">FYJ63_01000</name>
</gene>
<dbReference type="Gene3D" id="3.40.30.10">
    <property type="entry name" value="Glutaredoxin"/>
    <property type="match status" value="1"/>
</dbReference>
<protein>
    <recommendedName>
        <fullName evidence="4">Thioredoxin-like fold domain-containing protein</fullName>
    </recommendedName>
</protein>
<proteinExistence type="predicted"/>
<dbReference type="Proteomes" id="UP000442535">
    <property type="component" value="Unassembled WGS sequence"/>
</dbReference>